<dbReference type="AlphaFoldDB" id="A0A061AC97"/>
<name>A0A061AC97_9MOLU</name>
<dbReference type="Proteomes" id="UP000032434">
    <property type="component" value="Chromosome 1"/>
</dbReference>
<gene>
    <name evidence="1" type="ORF">Aocu_09610</name>
</gene>
<organism evidence="1 2">
    <name type="scientific">Acholeplasma oculi</name>
    <dbReference type="NCBI Taxonomy" id="35623"/>
    <lineage>
        <taxon>Bacteria</taxon>
        <taxon>Bacillati</taxon>
        <taxon>Mycoplasmatota</taxon>
        <taxon>Mollicutes</taxon>
        <taxon>Acholeplasmatales</taxon>
        <taxon>Acholeplasmataceae</taxon>
        <taxon>Acholeplasma</taxon>
    </lineage>
</organism>
<reference evidence="2" key="1">
    <citation type="submission" date="2014-05" db="EMBL/GenBank/DDBJ databases">
        <authorList>
            <person name="Kube M."/>
        </authorList>
    </citation>
    <scope>NUCLEOTIDE SEQUENCE [LARGE SCALE GENOMIC DNA]</scope>
</reference>
<evidence type="ECO:0000313" key="2">
    <source>
        <dbReference type="Proteomes" id="UP000032434"/>
    </source>
</evidence>
<accession>A0A061AC97</accession>
<dbReference type="InParanoid" id="A0A061AC97"/>
<sequence>MIYMKKILSVIVLFLVAFSLYTFVSTPVEAKDDLKQSHQVDFKDVRNPDLGLPYGPVNP</sequence>
<dbReference type="HOGENOM" id="CLU_2949566_0_0_14"/>
<dbReference type="EMBL" id="LK028559">
    <property type="protein sequence ID" value="CDR31034.1"/>
    <property type="molecule type" value="Genomic_DNA"/>
</dbReference>
<dbReference type="KEGG" id="aoc:Aocu_09610"/>
<evidence type="ECO:0000313" key="1">
    <source>
        <dbReference type="EMBL" id="CDR31034.1"/>
    </source>
</evidence>
<protein>
    <submittedName>
        <fullName evidence="1">Uncharacterized protein</fullName>
    </submittedName>
</protein>
<keyword evidence="2" id="KW-1185">Reference proteome</keyword>
<dbReference type="PATRIC" id="fig|35623.3.peg.961"/>
<proteinExistence type="predicted"/>